<dbReference type="KEGG" id="prel:PRELSG_0513200"/>
<dbReference type="RefSeq" id="XP_028531983.1">
    <property type="nucleotide sequence ID" value="XM_028675389.1"/>
</dbReference>
<feature type="region of interest" description="Disordered" evidence="1">
    <location>
        <begin position="62"/>
        <end position="160"/>
    </location>
</feature>
<feature type="compositionally biased region" description="Basic and acidic residues" evidence="1">
    <location>
        <begin position="76"/>
        <end position="91"/>
    </location>
</feature>
<keyword evidence="3" id="KW-1185">Reference proteome</keyword>
<dbReference type="EMBL" id="LN835300">
    <property type="protein sequence ID" value="CRG98974.1"/>
    <property type="molecule type" value="Genomic_DNA"/>
</dbReference>
<dbReference type="VEuPathDB" id="PlasmoDB:PRELSG_0513200"/>
<feature type="compositionally biased region" description="Basic and acidic residues" evidence="1">
    <location>
        <begin position="98"/>
        <end position="115"/>
    </location>
</feature>
<organism evidence="2 3">
    <name type="scientific">Plasmodium relictum</name>
    <dbReference type="NCBI Taxonomy" id="85471"/>
    <lineage>
        <taxon>Eukaryota</taxon>
        <taxon>Sar</taxon>
        <taxon>Alveolata</taxon>
        <taxon>Apicomplexa</taxon>
        <taxon>Aconoidasida</taxon>
        <taxon>Haemosporida</taxon>
        <taxon>Plasmodiidae</taxon>
        <taxon>Plasmodium</taxon>
        <taxon>Plasmodium (Haemamoeba)</taxon>
    </lineage>
</organism>
<gene>
    <name evidence="2" type="ORF">PRELSG_0513200</name>
</gene>
<evidence type="ECO:0000313" key="3">
    <source>
        <dbReference type="Proteomes" id="UP000220158"/>
    </source>
</evidence>
<evidence type="ECO:0000256" key="1">
    <source>
        <dbReference type="SAM" id="MobiDB-lite"/>
    </source>
</evidence>
<proteinExistence type="predicted"/>
<reference evidence="2 3" key="1">
    <citation type="submission" date="2015-04" db="EMBL/GenBank/DDBJ databases">
        <authorList>
            <consortium name="Pathogen Informatics"/>
        </authorList>
    </citation>
    <scope>NUCLEOTIDE SEQUENCE [LARGE SCALE GENOMIC DNA]</scope>
    <source>
        <strain evidence="2 3">SGS1</strain>
    </source>
</reference>
<dbReference type="Proteomes" id="UP000220158">
    <property type="component" value="Chromosome 5"/>
</dbReference>
<accession>A0A1J1H2I4</accession>
<dbReference type="OMA" id="WILTVNY"/>
<feature type="compositionally biased region" description="Basic and acidic residues" evidence="1">
    <location>
        <begin position="316"/>
        <end position="352"/>
    </location>
</feature>
<dbReference type="GeneID" id="39735075"/>
<evidence type="ECO:0000313" key="2">
    <source>
        <dbReference type="EMBL" id="CRG98974.1"/>
    </source>
</evidence>
<dbReference type="OrthoDB" id="378325at2759"/>
<feature type="compositionally biased region" description="Basic and acidic residues" evidence="1">
    <location>
        <begin position="129"/>
        <end position="143"/>
    </location>
</feature>
<feature type="region of interest" description="Disordered" evidence="1">
    <location>
        <begin position="316"/>
        <end position="368"/>
    </location>
</feature>
<name>A0A1J1H2I4_PLARL</name>
<protein>
    <submittedName>
        <fullName evidence="2">Uncharacterized protein</fullName>
    </submittedName>
</protein>
<sequence length="732" mass="88130">MQAPSFKPIYEVIRIKKKDKVDINTDLYKKFLDIRKKANIELKNKNVKIIIYEHIEYNEEQKLNDGDSNNSSYLSDGEKKQEPFDLEEKKKVDKKKIKSNENIRNKKGKEKDIHKSKNGISHNILLNDNKTENNEKDKEKDSKQINNNNNLENIEKNNENLKKTKNEYNDIVKERKKKNILGTVKILYNFYVNLFDKLKEDIENIKNNTSNNNIDLFRDMNLYTNYISLFDIINLCEDLKIIKNFLNSKKECELIWILTVNYFDRIKENVFEKYKNKIDVSYKKENIVIQVKDTESNISTSVTEEKNEIKKNIEDETSKKEEEEKKNKKTKIENNEETYKDDESRKGNEDHRNIKRNNSVKKSEEKEEKNNNKIDCNCNIDNLEKEKKKEKINYSNIEENNNIKDYIYEKCSEKENSIMFRKVNFFIFVYIIIYIIKTSTRKIKSINDDIRKVRTFFFFLNLYEKKKTIETLTNIYKDKYLNFYQNFNGIKDIEEHRKRKIFCHKFSFYNINKIINKREDLITLKNISKQHDNSYISTKSESKNVNENDTLNFDNTLNEKTNKFENSEENKKVDLCNYEVTNYIETSELKTDYNLTDNINKNRKEDILLNQYLFDYIFKNYCYKKNYWKLKEEGTYVDFGQIKNKNKKYKIDIYNHSKYNINVDVDIENELPLLAIFKDKLFCVNSKYTIYLQIDKAKVGEKLGFINVKFKYRNINKEDTIIKIPVYIYIEE</sequence>
<dbReference type="AlphaFoldDB" id="A0A1J1H2I4"/>